<evidence type="ECO:0008006" key="4">
    <source>
        <dbReference type="Google" id="ProtNLM"/>
    </source>
</evidence>
<accession>A0AAU9K4W8</accession>
<feature type="transmembrane region" description="Helical" evidence="1">
    <location>
        <begin position="393"/>
        <end position="412"/>
    </location>
</feature>
<evidence type="ECO:0000313" key="2">
    <source>
        <dbReference type="EMBL" id="CAG9332441.1"/>
    </source>
</evidence>
<feature type="transmembrane region" description="Helical" evidence="1">
    <location>
        <begin position="101"/>
        <end position="119"/>
    </location>
</feature>
<feature type="transmembrane region" description="Helical" evidence="1">
    <location>
        <begin position="20"/>
        <end position="39"/>
    </location>
</feature>
<feature type="transmembrane region" description="Helical" evidence="1">
    <location>
        <begin position="481"/>
        <end position="500"/>
    </location>
</feature>
<feature type="transmembrane region" description="Helical" evidence="1">
    <location>
        <begin position="298"/>
        <end position="317"/>
    </location>
</feature>
<sequence>MSIFGWKKTVVIYENSTLGISLYETFIGVASAAGIRILNDEDKRIVKEGYQLSDFNRYKSLLLHAINTNGNIIILFLNMDYNSAFFMLAHFYDLGLRRGDAVFLFYEVAYFFSTIALGVDKSVIEKCSELVYGCISVWQAEWYGDFGQKVWKEWVLERNSSFYFANQCHAFDAGWLGLSAINTLIQTGEDYTDPDVLNSAIHKQKIIGCAGKLVMAQDQNEPEEMVVNINNVLYNETTSEWVDYPVGYYSLSSNPQFKFHTDIIWPNGKTQIPGDMRKDKYECPFHSRFIQNSSLGEGIYIGIILFWAFCATAISTYEYRKYWHSSPPMLIENCEISIKDIITHLCIFIEFFEMLALAPDFTWIYWRFSYIYNLFGFLSRTDSYHNHSFWPGVSAWIIICWVSFILNAFLFSKLDEKIKWHCSIALKSFSKELIPLISNLCFIPAINSIFSAFKCTKSTSSELSDVFLYADCNYKCWEGEHLLLIICSILALMVYIPSSISKNWVSCNPLASSEVKRVWCFTNYFFILHISF</sequence>
<protein>
    <recommendedName>
        <fullName evidence="4">Receptor ligand binding region domain-containing protein</fullName>
    </recommendedName>
</protein>
<keyword evidence="3" id="KW-1185">Reference proteome</keyword>
<keyword evidence="1" id="KW-1133">Transmembrane helix</keyword>
<evidence type="ECO:0000256" key="1">
    <source>
        <dbReference type="SAM" id="Phobius"/>
    </source>
</evidence>
<proteinExistence type="predicted"/>
<organism evidence="2 3">
    <name type="scientific">Blepharisma stoltei</name>
    <dbReference type="NCBI Taxonomy" id="1481888"/>
    <lineage>
        <taxon>Eukaryota</taxon>
        <taxon>Sar</taxon>
        <taxon>Alveolata</taxon>
        <taxon>Ciliophora</taxon>
        <taxon>Postciliodesmatophora</taxon>
        <taxon>Heterotrichea</taxon>
        <taxon>Heterotrichida</taxon>
        <taxon>Blepharismidae</taxon>
        <taxon>Blepharisma</taxon>
    </lineage>
</organism>
<dbReference type="InterPro" id="IPR028082">
    <property type="entry name" value="Peripla_BP_I"/>
</dbReference>
<name>A0AAU9K4W8_9CILI</name>
<keyword evidence="1" id="KW-0472">Membrane</keyword>
<evidence type="ECO:0000313" key="3">
    <source>
        <dbReference type="Proteomes" id="UP001162131"/>
    </source>
</evidence>
<gene>
    <name evidence="2" type="ORF">BSTOLATCC_MIC55887</name>
</gene>
<dbReference type="SUPFAM" id="SSF53822">
    <property type="entry name" value="Periplasmic binding protein-like I"/>
    <property type="match status" value="1"/>
</dbReference>
<comment type="caution">
    <text evidence="2">The sequence shown here is derived from an EMBL/GenBank/DDBJ whole genome shotgun (WGS) entry which is preliminary data.</text>
</comment>
<reference evidence="2" key="1">
    <citation type="submission" date="2021-09" db="EMBL/GenBank/DDBJ databases">
        <authorList>
            <consortium name="AG Swart"/>
            <person name="Singh M."/>
            <person name="Singh A."/>
            <person name="Seah K."/>
            <person name="Emmerich C."/>
        </authorList>
    </citation>
    <scope>NUCLEOTIDE SEQUENCE</scope>
    <source>
        <strain evidence="2">ATCC30299</strain>
    </source>
</reference>
<dbReference type="Gene3D" id="3.40.50.2300">
    <property type="match status" value="1"/>
</dbReference>
<dbReference type="AlphaFoldDB" id="A0AAU9K4W8"/>
<dbReference type="EMBL" id="CAJZBQ010000054">
    <property type="protein sequence ID" value="CAG9332441.1"/>
    <property type="molecule type" value="Genomic_DNA"/>
</dbReference>
<keyword evidence="1" id="KW-0812">Transmembrane</keyword>
<feature type="transmembrane region" description="Helical" evidence="1">
    <location>
        <begin position="60"/>
        <end position="81"/>
    </location>
</feature>
<dbReference type="Proteomes" id="UP001162131">
    <property type="component" value="Unassembled WGS sequence"/>
</dbReference>